<dbReference type="AlphaFoldDB" id="A0A0E9VQS2"/>
<reference evidence="2" key="1">
    <citation type="submission" date="2014-11" db="EMBL/GenBank/DDBJ databases">
        <authorList>
            <person name="Amaro Gonzalez C."/>
        </authorList>
    </citation>
    <scope>NUCLEOTIDE SEQUENCE</scope>
</reference>
<keyword evidence="1" id="KW-0472">Membrane</keyword>
<protein>
    <submittedName>
        <fullName evidence="2">Uncharacterized protein</fullName>
    </submittedName>
</protein>
<accession>A0A0E9VQS2</accession>
<sequence>MESPQRFIEWPLIQSSIAVNMMVLLLGVAVLVLLLLVEITVLHEAVLPRL</sequence>
<name>A0A0E9VQS2_ANGAN</name>
<proteinExistence type="predicted"/>
<keyword evidence="1" id="KW-1133">Transmembrane helix</keyword>
<feature type="transmembrane region" description="Helical" evidence="1">
    <location>
        <begin position="21"/>
        <end position="42"/>
    </location>
</feature>
<evidence type="ECO:0000256" key="1">
    <source>
        <dbReference type="SAM" id="Phobius"/>
    </source>
</evidence>
<keyword evidence="1" id="KW-0812">Transmembrane</keyword>
<reference evidence="2" key="2">
    <citation type="journal article" date="2015" name="Fish Shellfish Immunol.">
        <title>Early steps in the European eel (Anguilla anguilla)-Vibrio vulnificus interaction in the gills: Role of the RtxA13 toxin.</title>
        <authorList>
            <person name="Callol A."/>
            <person name="Pajuelo D."/>
            <person name="Ebbesson L."/>
            <person name="Teles M."/>
            <person name="MacKenzie S."/>
            <person name="Amaro C."/>
        </authorList>
    </citation>
    <scope>NUCLEOTIDE SEQUENCE</scope>
</reference>
<organism evidence="2">
    <name type="scientific">Anguilla anguilla</name>
    <name type="common">European freshwater eel</name>
    <name type="synonym">Muraena anguilla</name>
    <dbReference type="NCBI Taxonomy" id="7936"/>
    <lineage>
        <taxon>Eukaryota</taxon>
        <taxon>Metazoa</taxon>
        <taxon>Chordata</taxon>
        <taxon>Craniata</taxon>
        <taxon>Vertebrata</taxon>
        <taxon>Euteleostomi</taxon>
        <taxon>Actinopterygii</taxon>
        <taxon>Neopterygii</taxon>
        <taxon>Teleostei</taxon>
        <taxon>Anguilliformes</taxon>
        <taxon>Anguillidae</taxon>
        <taxon>Anguilla</taxon>
    </lineage>
</organism>
<evidence type="ECO:0000313" key="2">
    <source>
        <dbReference type="EMBL" id="JAH79618.1"/>
    </source>
</evidence>
<dbReference type="EMBL" id="GBXM01028959">
    <property type="protein sequence ID" value="JAH79618.1"/>
    <property type="molecule type" value="Transcribed_RNA"/>
</dbReference>